<comment type="caution">
    <text evidence="1">The sequence shown here is derived from an EMBL/GenBank/DDBJ whole genome shotgun (WGS) entry which is preliminary data.</text>
</comment>
<organism evidence="1 2">
    <name type="scientific">Lysobacter silvisoli</name>
    <dbReference type="NCBI Taxonomy" id="2293254"/>
    <lineage>
        <taxon>Bacteria</taxon>
        <taxon>Pseudomonadati</taxon>
        <taxon>Pseudomonadota</taxon>
        <taxon>Gammaproteobacteria</taxon>
        <taxon>Lysobacterales</taxon>
        <taxon>Lysobacteraceae</taxon>
        <taxon>Lysobacter</taxon>
    </lineage>
</organism>
<dbReference type="AlphaFoldDB" id="A0A371JWZ4"/>
<reference evidence="1 2" key="1">
    <citation type="submission" date="2018-08" db="EMBL/GenBank/DDBJ databases">
        <title>Lysobacter sp. zong2l5, whole genome shotgun sequence.</title>
        <authorList>
            <person name="Zhang X."/>
            <person name="Feng G."/>
            <person name="Zhu H."/>
        </authorList>
    </citation>
    <scope>NUCLEOTIDE SEQUENCE [LARGE SCALE GENOMIC DNA]</scope>
    <source>
        <strain evidence="2">zong2l5</strain>
    </source>
</reference>
<accession>A0A371JWZ4</accession>
<evidence type="ECO:0000313" key="1">
    <source>
        <dbReference type="EMBL" id="RDZ26168.1"/>
    </source>
</evidence>
<protein>
    <submittedName>
        <fullName evidence="1">Nuclear transport factor 2 family protein</fullName>
    </submittedName>
</protein>
<dbReference type="Proteomes" id="UP000264492">
    <property type="component" value="Unassembled WGS sequence"/>
</dbReference>
<name>A0A371JWZ4_9GAMM</name>
<keyword evidence="2" id="KW-1185">Reference proteome</keyword>
<dbReference type="SUPFAM" id="SSF54427">
    <property type="entry name" value="NTF2-like"/>
    <property type="match status" value="1"/>
</dbReference>
<dbReference type="EMBL" id="QTSU01000004">
    <property type="protein sequence ID" value="RDZ26168.1"/>
    <property type="molecule type" value="Genomic_DNA"/>
</dbReference>
<evidence type="ECO:0000313" key="2">
    <source>
        <dbReference type="Proteomes" id="UP000264492"/>
    </source>
</evidence>
<dbReference type="InterPro" id="IPR032710">
    <property type="entry name" value="NTF2-like_dom_sf"/>
</dbReference>
<proteinExistence type="predicted"/>
<dbReference type="Gene3D" id="3.10.450.50">
    <property type="match status" value="1"/>
</dbReference>
<gene>
    <name evidence="1" type="ORF">DX914_18010</name>
</gene>
<sequence>MLMPLQAAAAESTPQAAVAALWRASSNAPGGSADSATLRRLFHPEAVVFGGRYKDGQPALKRSSGEAFLKNFEQPSDKGFYECEVVRTVHTYDRFATAYSVVESRADPTAAKPDFVGVNSVQLYREGDQWRVLSLYYHVEKPGLAIDLGGGQPGKCLE</sequence>